<evidence type="ECO:0000259" key="16">
    <source>
        <dbReference type="PROSITE" id="PS50846"/>
    </source>
</evidence>
<dbReference type="Gene3D" id="3.30.70.100">
    <property type="match status" value="1"/>
</dbReference>
<name>A0ABS8DVV1_9GAMM</name>
<dbReference type="InterPro" id="IPR027256">
    <property type="entry name" value="P-typ_ATPase_IB"/>
</dbReference>
<dbReference type="SUPFAM" id="SSF55008">
    <property type="entry name" value="HMA, heavy metal-associated domain"/>
    <property type="match status" value="1"/>
</dbReference>
<keyword evidence="8 15" id="KW-0547">Nucleotide-binding</keyword>
<keyword evidence="7 15" id="KW-0479">Metal-binding</keyword>
<evidence type="ECO:0000256" key="14">
    <source>
        <dbReference type="ARBA" id="ARBA00023136"/>
    </source>
</evidence>
<reference evidence="17 18" key="1">
    <citation type="journal article" date="2021" name="Sci. Rep.">
        <title>Genome analysis of a halophilic bacterium Halomonas malpeensis YU-PRIM-29(T) reveals its exopolysaccharide and pigment producing capabilities.</title>
        <authorList>
            <person name="Athmika"/>
            <person name="Ghate S.D."/>
            <person name="Arun A.B."/>
            <person name="Rao S.S."/>
            <person name="Kumar S.T.A."/>
            <person name="Kandiyil M.K."/>
            <person name="Saptami K."/>
            <person name="Rekha P.D."/>
        </authorList>
    </citation>
    <scope>NUCLEOTIDE SEQUENCE [LARGE SCALE GENOMIC DNA]</scope>
    <source>
        <strain evidence="18">prim 29</strain>
    </source>
</reference>
<dbReference type="SUPFAM" id="SSF56784">
    <property type="entry name" value="HAD-like"/>
    <property type="match status" value="1"/>
</dbReference>
<protein>
    <submittedName>
        <fullName evidence="17">Cation-translocating P-type ATPase</fullName>
    </submittedName>
</protein>
<dbReference type="InterPro" id="IPR023214">
    <property type="entry name" value="HAD_sf"/>
</dbReference>
<dbReference type="InterPro" id="IPR006121">
    <property type="entry name" value="HMA_dom"/>
</dbReference>
<evidence type="ECO:0000313" key="17">
    <source>
        <dbReference type="EMBL" id="MCB8890173.1"/>
    </source>
</evidence>
<evidence type="ECO:0000256" key="12">
    <source>
        <dbReference type="ARBA" id="ARBA00022989"/>
    </source>
</evidence>
<evidence type="ECO:0000256" key="1">
    <source>
        <dbReference type="ARBA" id="ARBA00004651"/>
    </source>
</evidence>
<sequence length="717" mass="75090">MWCTSCALAVEGVLQRAAGIESASVHYPTATVWVQGESDAIGFEALAARVARIGYRLGPLEAVVDAAARLEKESRYLSLRLMVAAVFGMWTMLASLLIYAGAVPAGRIELVMAWLSGGFALPVVLYAGVPFYRAGWRTLRAGRPGMDVLVSLGVLGAVAVSVWLLARGSAEVYFDTAVMLVTLLLVGRLAETLCRQRGLKAFDALALPQADVTLERGGKRQTRPPEEAVRGDTLLLSHDETLLLDATLATPGWFDTATLSGESVPRYLAAGQKVFAGYRYLGSGQGPVRLTIDATPGERRVDRLCEQMRLLQTRKGELTKLADRFAAWLSPAALLLALITLPAVWILGAGTEEAVVRALSVLVVACPCAVGLAVPLAALAGSGQAMQAGVAIRDPAAFELLAGVRAVAFDKTNTLTAGRHRVVHLVHREALPEGFAARLAAAAAAGESEHPLTLGLLRWASETAHPGEKPAVAQREEVAGAGHRVSFADGQCWRLGRAAWLEEQGVALPESVEDADYAFASQVVLADDDGWLATFHLADPPVADARASLAELARLGYVTALISGDRQGAVSWLGGEVGLAASACYAQRTPEAKARLLAGLPAPTLYVGDGVNDTLCLAAAGVGVAPMNASEAAREGAAAQLLAPGIGGVVRLLGIARRTRRVMIQNLAFSALYNTLALGLVVAMAIPPLAAVLAMAASSLSVTLNAARLAWAEPPES</sequence>
<evidence type="ECO:0000256" key="11">
    <source>
        <dbReference type="ARBA" id="ARBA00022967"/>
    </source>
</evidence>
<keyword evidence="13" id="KW-0406">Ion transport</keyword>
<evidence type="ECO:0000256" key="7">
    <source>
        <dbReference type="ARBA" id="ARBA00022723"/>
    </source>
</evidence>
<evidence type="ECO:0000256" key="6">
    <source>
        <dbReference type="ARBA" id="ARBA00022692"/>
    </source>
</evidence>
<evidence type="ECO:0000256" key="3">
    <source>
        <dbReference type="ARBA" id="ARBA00022448"/>
    </source>
</evidence>
<gene>
    <name evidence="17" type="ORF">GEV37_13730</name>
</gene>
<dbReference type="Pfam" id="PF00702">
    <property type="entry name" value="Hydrolase"/>
    <property type="match status" value="1"/>
</dbReference>
<evidence type="ECO:0000256" key="8">
    <source>
        <dbReference type="ARBA" id="ARBA00022741"/>
    </source>
</evidence>
<keyword evidence="3" id="KW-0813">Transport</keyword>
<keyword evidence="5" id="KW-0597">Phosphoprotein</keyword>
<dbReference type="InterPro" id="IPR036412">
    <property type="entry name" value="HAD-like_sf"/>
</dbReference>
<dbReference type="SUPFAM" id="SSF81665">
    <property type="entry name" value="Calcium ATPase, transmembrane domain M"/>
    <property type="match status" value="1"/>
</dbReference>
<evidence type="ECO:0000256" key="13">
    <source>
        <dbReference type="ARBA" id="ARBA00023065"/>
    </source>
</evidence>
<dbReference type="EMBL" id="WHVL01000006">
    <property type="protein sequence ID" value="MCB8890173.1"/>
    <property type="molecule type" value="Genomic_DNA"/>
</dbReference>
<evidence type="ECO:0000256" key="10">
    <source>
        <dbReference type="ARBA" id="ARBA00022842"/>
    </source>
</evidence>
<feature type="transmembrane region" description="Helical" evidence="15">
    <location>
        <begin position="354"/>
        <end position="379"/>
    </location>
</feature>
<dbReference type="PROSITE" id="PS50846">
    <property type="entry name" value="HMA_2"/>
    <property type="match status" value="1"/>
</dbReference>
<evidence type="ECO:0000256" key="2">
    <source>
        <dbReference type="ARBA" id="ARBA00006024"/>
    </source>
</evidence>
<dbReference type="PANTHER" id="PTHR43520">
    <property type="entry name" value="ATP7, ISOFORM B"/>
    <property type="match status" value="1"/>
</dbReference>
<dbReference type="SUPFAM" id="SSF81653">
    <property type="entry name" value="Calcium ATPase, transduction domain A"/>
    <property type="match status" value="1"/>
</dbReference>
<evidence type="ECO:0000256" key="4">
    <source>
        <dbReference type="ARBA" id="ARBA00022475"/>
    </source>
</evidence>
<keyword evidence="6 15" id="KW-0812">Transmembrane</keyword>
<accession>A0ABS8DVV1</accession>
<organism evidence="17 18">
    <name type="scientific">Vreelandella malpeensis</name>
    <dbReference type="NCBI Taxonomy" id="1172368"/>
    <lineage>
        <taxon>Bacteria</taxon>
        <taxon>Pseudomonadati</taxon>
        <taxon>Pseudomonadota</taxon>
        <taxon>Gammaproteobacteria</taxon>
        <taxon>Oceanospirillales</taxon>
        <taxon>Halomonadaceae</taxon>
        <taxon>Vreelandella</taxon>
    </lineage>
</organism>
<feature type="transmembrane region" description="Helical" evidence="15">
    <location>
        <begin position="144"/>
        <end position="166"/>
    </location>
</feature>
<dbReference type="InterPro" id="IPR036163">
    <property type="entry name" value="HMA_dom_sf"/>
</dbReference>
<feature type="transmembrane region" description="Helical" evidence="15">
    <location>
        <begin position="325"/>
        <end position="348"/>
    </location>
</feature>
<comment type="subcellular location">
    <subcellularLocation>
        <location evidence="1">Cell membrane</location>
        <topology evidence="1">Multi-pass membrane protein</topology>
    </subcellularLocation>
</comment>
<dbReference type="Gene3D" id="2.70.150.10">
    <property type="entry name" value="Calcium-transporting ATPase, cytoplasmic transduction domain A"/>
    <property type="match status" value="1"/>
</dbReference>
<dbReference type="InterPro" id="IPR059000">
    <property type="entry name" value="ATPase_P-type_domA"/>
</dbReference>
<comment type="caution">
    <text evidence="17">The sequence shown here is derived from an EMBL/GenBank/DDBJ whole genome shotgun (WGS) entry which is preliminary data.</text>
</comment>
<comment type="similarity">
    <text evidence="2 15">Belongs to the cation transport ATPase (P-type) (TC 3.A.3) family. Type IB subfamily.</text>
</comment>
<evidence type="ECO:0000256" key="5">
    <source>
        <dbReference type="ARBA" id="ARBA00022553"/>
    </source>
</evidence>
<keyword evidence="12 15" id="KW-1133">Transmembrane helix</keyword>
<keyword evidence="10" id="KW-0460">Magnesium</keyword>
<keyword evidence="9 15" id="KW-0067">ATP-binding</keyword>
<keyword evidence="14 15" id="KW-0472">Membrane</keyword>
<proteinExistence type="inferred from homology"/>
<dbReference type="NCBIfam" id="TIGR01494">
    <property type="entry name" value="ATPase_P-type"/>
    <property type="match status" value="1"/>
</dbReference>
<keyword evidence="4 15" id="KW-1003">Cell membrane</keyword>
<keyword evidence="11" id="KW-1278">Translocase</keyword>
<dbReference type="Pfam" id="PF00122">
    <property type="entry name" value="E1-E2_ATPase"/>
    <property type="match status" value="1"/>
</dbReference>
<evidence type="ECO:0000313" key="18">
    <source>
        <dbReference type="Proteomes" id="UP001319882"/>
    </source>
</evidence>
<dbReference type="CDD" id="cd00371">
    <property type="entry name" value="HMA"/>
    <property type="match status" value="1"/>
</dbReference>
<dbReference type="Proteomes" id="UP001319882">
    <property type="component" value="Unassembled WGS sequence"/>
</dbReference>
<dbReference type="Gene3D" id="3.40.50.1000">
    <property type="entry name" value="HAD superfamily/HAD-like"/>
    <property type="match status" value="1"/>
</dbReference>
<dbReference type="Pfam" id="PF00403">
    <property type="entry name" value="HMA"/>
    <property type="match status" value="1"/>
</dbReference>
<dbReference type="InterPro" id="IPR008250">
    <property type="entry name" value="ATPase_P-typ_transduc_dom_A_sf"/>
</dbReference>
<dbReference type="InterPro" id="IPR023298">
    <property type="entry name" value="ATPase_P-typ_TM_dom_sf"/>
</dbReference>
<dbReference type="InterPro" id="IPR001757">
    <property type="entry name" value="P_typ_ATPase"/>
</dbReference>
<evidence type="ECO:0000256" key="9">
    <source>
        <dbReference type="ARBA" id="ARBA00022840"/>
    </source>
</evidence>
<feature type="transmembrane region" description="Helical" evidence="15">
    <location>
        <begin position="79"/>
        <end position="99"/>
    </location>
</feature>
<dbReference type="PRINTS" id="PR00119">
    <property type="entry name" value="CATATPASE"/>
</dbReference>
<feature type="transmembrane region" description="Helical" evidence="15">
    <location>
        <begin position="172"/>
        <end position="190"/>
    </location>
</feature>
<dbReference type="InterPro" id="IPR023299">
    <property type="entry name" value="ATPase_P-typ_cyto_dom_N"/>
</dbReference>
<feature type="transmembrane region" description="Helical" evidence="15">
    <location>
        <begin position="667"/>
        <end position="686"/>
    </location>
</feature>
<feature type="domain" description="HMA" evidence="16">
    <location>
        <begin position="1"/>
        <end position="58"/>
    </location>
</feature>
<keyword evidence="18" id="KW-1185">Reference proteome</keyword>
<dbReference type="PANTHER" id="PTHR43520:SF5">
    <property type="entry name" value="CATION-TRANSPORTING P-TYPE ATPASE-RELATED"/>
    <property type="match status" value="1"/>
</dbReference>
<dbReference type="NCBIfam" id="TIGR01525">
    <property type="entry name" value="ATPase-IB_hvy"/>
    <property type="match status" value="1"/>
</dbReference>
<dbReference type="Gene3D" id="3.40.1110.10">
    <property type="entry name" value="Calcium-transporting ATPase, cytoplasmic domain N"/>
    <property type="match status" value="1"/>
</dbReference>
<feature type="transmembrane region" description="Helical" evidence="15">
    <location>
        <begin position="111"/>
        <end position="132"/>
    </location>
</feature>
<evidence type="ECO:0000256" key="15">
    <source>
        <dbReference type="RuleBase" id="RU362081"/>
    </source>
</evidence>